<organism evidence="2 3">
    <name type="scientific">Streptomyces virginiae</name>
    <name type="common">Streptomyces cinnamonensis</name>
    <dbReference type="NCBI Taxonomy" id="1961"/>
    <lineage>
        <taxon>Bacteria</taxon>
        <taxon>Bacillati</taxon>
        <taxon>Actinomycetota</taxon>
        <taxon>Actinomycetes</taxon>
        <taxon>Kitasatosporales</taxon>
        <taxon>Streptomycetaceae</taxon>
        <taxon>Streptomyces</taxon>
    </lineage>
</organism>
<evidence type="ECO:0000256" key="1">
    <source>
        <dbReference type="SAM" id="MobiDB-lite"/>
    </source>
</evidence>
<accession>A0ABQ3NHG1</accession>
<reference evidence="3" key="1">
    <citation type="submission" date="2020-09" db="EMBL/GenBank/DDBJ databases">
        <title>Whole genome shotgun sequence of Streptomyces cinnamonensis NBRC 15873.</title>
        <authorList>
            <person name="Komaki H."/>
            <person name="Tamura T."/>
        </authorList>
    </citation>
    <scope>NUCLEOTIDE SEQUENCE [LARGE SCALE GENOMIC DNA]</scope>
    <source>
        <strain evidence="3">NBRC 15873</strain>
    </source>
</reference>
<dbReference type="GeneID" id="86957799"/>
<dbReference type="RefSeq" id="WP_191869778.1">
    <property type="nucleotide sequence ID" value="NZ_BMRU01000034.1"/>
</dbReference>
<comment type="caution">
    <text evidence="2">The sequence shown here is derived from an EMBL/GenBank/DDBJ whole genome shotgun (WGS) entry which is preliminary data.</text>
</comment>
<evidence type="ECO:0000313" key="2">
    <source>
        <dbReference type="EMBL" id="GHI12177.1"/>
    </source>
</evidence>
<feature type="region of interest" description="Disordered" evidence="1">
    <location>
        <begin position="30"/>
        <end position="107"/>
    </location>
</feature>
<evidence type="ECO:0000313" key="3">
    <source>
        <dbReference type="Proteomes" id="UP000660554"/>
    </source>
</evidence>
<proteinExistence type="predicted"/>
<name>A0ABQ3NHG1_STRVG</name>
<protein>
    <submittedName>
        <fullName evidence="2">Uncharacterized protein</fullName>
    </submittedName>
</protein>
<dbReference type="EMBL" id="BNDV01000007">
    <property type="protein sequence ID" value="GHI12177.1"/>
    <property type="molecule type" value="Genomic_DNA"/>
</dbReference>
<gene>
    <name evidence="2" type="ORF">Scinn_16400</name>
</gene>
<dbReference type="Proteomes" id="UP000660554">
    <property type="component" value="Unassembled WGS sequence"/>
</dbReference>
<sequence length="107" mass="11400">MANTWKEPSVRFSSCRYPPELDVAVAVLPVRRPLRHPATSLSTGPPRRRRAPASVQRRAAAPRPVAADAREGAPNGRGERARTAAERGATPVPPDGGTGVAAYGRIR</sequence>
<keyword evidence="3" id="KW-1185">Reference proteome</keyword>
<feature type="compositionally biased region" description="Low complexity" evidence="1">
    <location>
        <begin position="52"/>
        <end position="67"/>
    </location>
</feature>